<dbReference type="RefSeq" id="WP_343855696.1">
    <property type="nucleotide sequence ID" value="NZ_BAAAFD010000001.1"/>
</dbReference>
<sequence length="46" mass="5210">MARTEELTDIPTSDVDQVIEDYESEGAQVEKIQQPNGKWTIKATFP</sequence>
<keyword evidence="2" id="KW-1185">Reference proteome</keyword>
<dbReference type="EMBL" id="BAAAFD010000001">
    <property type="protein sequence ID" value="GAA0852308.1"/>
    <property type="molecule type" value="Genomic_DNA"/>
</dbReference>
<organism evidence="1 2">
    <name type="scientific">Aliiglaciecola litoralis</name>
    <dbReference type="NCBI Taxonomy" id="582857"/>
    <lineage>
        <taxon>Bacteria</taxon>
        <taxon>Pseudomonadati</taxon>
        <taxon>Pseudomonadota</taxon>
        <taxon>Gammaproteobacteria</taxon>
        <taxon>Alteromonadales</taxon>
        <taxon>Alteromonadaceae</taxon>
        <taxon>Aliiglaciecola</taxon>
    </lineage>
</organism>
<proteinExistence type="predicted"/>
<reference evidence="2" key="1">
    <citation type="journal article" date="2019" name="Int. J. Syst. Evol. Microbiol.">
        <title>The Global Catalogue of Microorganisms (GCM) 10K type strain sequencing project: providing services to taxonomists for standard genome sequencing and annotation.</title>
        <authorList>
            <consortium name="The Broad Institute Genomics Platform"/>
            <consortium name="The Broad Institute Genome Sequencing Center for Infectious Disease"/>
            <person name="Wu L."/>
            <person name="Ma J."/>
        </authorList>
    </citation>
    <scope>NUCLEOTIDE SEQUENCE [LARGE SCALE GENOMIC DNA]</scope>
    <source>
        <strain evidence="2">JCM 15896</strain>
    </source>
</reference>
<evidence type="ECO:0000313" key="2">
    <source>
        <dbReference type="Proteomes" id="UP001500359"/>
    </source>
</evidence>
<evidence type="ECO:0000313" key="1">
    <source>
        <dbReference type="EMBL" id="GAA0852308.1"/>
    </source>
</evidence>
<dbReference type="Proteomes" id="UP001500359">
    <property type="component" value="Unassembled WGS sequence"/>
</dbReference>
<comment type="caution">
    <text evidence="1">The sequence shown here is derived from an EMBL/GenBank/DDBJ whole genome shotgun (WGS) entry which is preliminary data.</text>
</comment>
<protein>
    <submittedName>
        <fullName evidence="1">Uncharacterized protein</fullName>
    </submittedName>
</protein>
<accession>A0ABP3WQW1</accession>
<name>A0ABP3WQW1_9ALTE</name>
<gene>
    <name evidence="1" type="ORF">GCM10009114_01840</name>
</gene>